<evidence type="ECO:0000313" key="1">
    <source>
        <dbReference type="EMBL" id="CAE2306364.1"/>
    </source>
</evidence>
<accession>A0A7S4KUZ9</accession>
<dbReference type="AlphaFoldDB" id="A0A7S4KUZ9"/>
<reference evidence="1" key="1">
    <citation type="submission" date="2021-01" db="EMBL/GenBank/DDBJ databases">
        <authorList>
            <person name="Corre E."/>
            <person name="Pelletier E."/>
            <person name="Niang G."/>
            <person name="Scheremetjew M."/>
            <person name="Finn R."/>
            <person name="Kale V."/>
            <person name="Holt S."/>
            <person name="Cochrane G."/>
            <person name="Meng A."/>
            <person name="Brown T."/>
            <person name="Cohen L."/>
        </authorList>
    </citation>
    <scope>NUCLEOTIDE SEQUENCE</scope>
    <source>
        <strain evidence="1">SoJaBio B1-5/56/2</strain>
    </source>
</reference>
<dbReference type="PROSITE" id="PS51450">
    <property type="entry name" value="LRR"/>
    <property type="match status" value="1"/>
</dbReference>
<dbReference type="EMBL" id="HBKR01017846">
    <property type="protein sequence ID" value="CAE2306364.1"/>
    <property type="molecule type" value="Transcribed_RNA"/>
</dbReference>
<dbReference type="SUPFAM" id="SSF52058">
    <property type="entry name" value="L domain-like"/>
    <property type="match status" value="1"/>
</dbReference>
<dbReference type="Gene3D" id="3.80.10.10">
    <property type="entry name" value="Ribonuclease Inhibitor"/>
    <property type="match status" value="1"/>
</dbReference>
<organism evidence="1">
    <name type="scientific">Paramoeba aestuarina</name>
    <dbReference type="NCBI Taxonomy" id="180227"/>
    <lineage>
        <taxon>Eukaryota</taxon>
        <taxon>Amoebozoa</taxon>
        <taxon>Discosea</taxon>
        <taxon>Flabellinia</taxon>
        <taxon>Dactylopodida</taxon>
        <taxon>Paramoebidae</taxon>
        <taxon>Paramoeba</taxon>
    </lineage>
</organism>
<sequence length="220" mass="24987">MLQLFFLLSSEPSSNQLDRGKMRDVLMRLFFQDLDLHALAVSSISLEVDSDFEYGCYGVRCVDGEVTEVEYHNFSPRGNFHIESLPSTVRLLAIEFCQQAFEVNTRVWPRRLRTINLVGNDITGCPDLTTLPAGLEVAFLNNNEMVGPITLTDLPRNLGILDIHGNRIRQRVVFYDNLPESLHRVTLKGGNHIGEVQSVHPSSTVKQPDIFKNMRRSHIH</sequence>
<dbReference type="InterPro" id="IPR032675">
    <property type="entry name" value="LRR_dom_sf"/>
</dbReference>
<proteinExistence type="predicted"/>
<name>A0A7S4KUZ9_9EUKA</name>
<dbReference type="InterPro" id="IPR001611">
    <property type="entry name" value="Leu-rich_rpt"/>
</dbReference>
<protein>
    <recommendedName>
        <fullName evidence="2">Leucine-rich repeat protein</fullName>
    </recommendedName>
</protein>
<evidence type="ECO:0008006" key="2">
    <source>
        <dbReference type="Google" id="ProtNLM"/>
    </source>
</evidence>
<gene>
    <name evidence="1" type="ORF">NAES01612_LOCUS11783</name>
</gene>